<dbReference type="Proteomes" id="UP000256310">
    <property type="component" value="Unassembled WGS sequence"/>
</dbReference>
<feature type="transmembrane region" description="Helical" evidence="5">
    <location>
        <begin position="28"/>
        <end position="48"/>
    </location>
</feature>
<evidence type="ECO:0000256" key="2">
    <source>
        <dbReference type="ARBA" id="ARBA00022692"/>
    </source>
</evidence>
<proteinExistence type="predicted"/>
<evidence type="ECO:0000256" key="3">
    <source>
        <dbReference type="ARBA" id="ARBA00022989"/>
    </source>
</evidence>
<comment type="caution">
    <text evidence="6">The sequence shown here is derived from an EMBL/GenBank/DDBJ whole genome shotgun (WGS) entry which is preliminary data.</text>
</comment>
<keyword evidence="3 5" id="KW-1133">Transmembrane helix</keyword>
<evidence type="ECO:0000313" key="6">
    <source>
        <dbReference type="EMBL" id="RED15933.1"/>
    </source>
</evidence>
<comment type="subcellular location">
    <subcellularLocation>
        <location evidence="1">Membrane</location>
        <topology evidence="1">Multi-pass membrane protein</topology>
    </subcellularLocation>
</comment>
<accession>A0A3D9FDV1</accession>
<reference evidence="6 7" key="1">
    <citation type="submission" date="2018-07" db="EMBL/GenBank/DDBJ databases">
        <title>Genomic Encyclopedia of Type Strains, Phase IV (KMG-IV): sequencing the most valuable type-strain genomes for metagenomic binning, comparative biology and taxonomic classification.</title>
        <authorList>
            <person name="Goeker M."/>
        </authorList>
    </citation>
    <scope>NUCLEOTIDE SEQUENCE [LARGE SCALE GENOMIC DNA]</scope>
    <source>
        <strain evidence="6 7">DSM 26725</strain>
    </source>
</reference>
<dbReference type="OrthoDB" id="9806894at2"/>
<evidence type="ECO:0000256" key="5">
    <source>
        <dbReference type="SAM" id="Phobius"/>
    </source>
</evidence>
<dbReference type="PANTHER" id="PTHR36926">
    <property type="entry name" value="COLICIN V PRODUCTION PROTEIN"/>
    <property type="match status" value="1"/>
</dbReference>
<dbReference type="AlphaFoldDB" id="A0A3D9FDV1"/>
<dbReference type="Pfam" id="PF02674">
    <property type="entry name" value="Colicin_V"/>
    <property type="match status" value="1"/>
</dbReference>
<evidence type="ECO:0000256" key="1">
    <source>
        <dbReference type="ARBA" id="ARBA00004141"/>
    </source>
</evidence>
<keyword evidence="2 5" id="KW-0812">Transmembrane</keyword>
<dbReference type="RefSeq" id="WP_116235393.1">
    <property type="nucleotide sequence ID" value="NZ_QRDP01000004.1"/>
</dbReference>
<dbReference type="InterPro" id="IPR003825">
    <property type="entry name" value="Colicin-V_CvpA"/>
</dbReference>
<dbReference type="PANTHER" id="PTHR36926:SF1">
    <property type="entry name" value="COLICIN V PRODUCTION PROTEIN"/>
    <property type="match status" value="1"/>
</dbReference>
<evidence type="ECO:0000256" key="4">
    <source>
        <dbReference type="ARBA" id="ARBA00023136"/>
    </source>
</evidence>
<name>A0A3D9FDV1_9SPHN</name>
<feature type="transmembrane region" description="Helical" evidence="5">
    <location>
        <begin position="101"/>
        <end position="121"/>
    </location>
</feature>
<evidence type="ECO:0000313" key="7">
    <source>
        <dbReference type="Proteomes" id="UP000256310"/>
    </source>
</evidence>
<dbReference type="GO" id="GO:0009403">
    <property type="term" value="P:toxin biosynthetic process"/>
    <property type="evidence" value="ECO:0007669"/>
    <property type="project" value="InterPro"/>
</dbReference>
<keyword evidence="4 5" id="KW-0472">Membrane</keyword>
<dbReference type="GO" id="GO:0016020">
    <property type="term" value="C:membrane"/>
    <property type="evidence" value="ECO:0007669"/>
    <property type="project" value="UniProtKB-SubCell"/>
</dbReference>
<feature type="transmembrane region" description="Helical" evidence="5">
    <location>
        <begin position="60"/>
        <end position="81"/>
    </location>
</feature>
<dbReference type="EMBL" id="QRDP01000004">
    <property type="protein sequence ID" value="RED15933.1"/>
    <property type="molecule type" value="Genomic_DNA"/>
</dbReference>
<organism evidence="6 7">
    <name type="scientific">Parasphingopyxis lamellibrachiae</name>
    <dbReference type="NCBI Taxonomy" id="680125"/>
    <lineage>
        <taxon>Bacteria</taxon>
        <taxon>Pseudomonadati</taxon>
        <taxon>Pseudomonadota</taxon>
        <taxon>Alphaproteobacteria</taxon>
        <taxon>Sphingomonadales</taxon>
        <taxon>Sphingomonadaceae</taxon>
        <taxon>Parasphingopyxis</taxon>
    </lineage>
</organism>
<gene>
    <name evidence="6" type="ORF">DFR46_0942</name>
</gene>
<sequence length="175" mass="18499">MTALDAIVLILVVGGAIRGGMRGFTYEVLTLLSWVFGVIALRVFHGSVTEFLAGIVGDDGAAPILAFALLFGGVFFVSRFIGRKLGIGVRESLVGSFDRILGFGFGAVKGLIAITLLFLLANLATDIAYGGDAERPDWMLDSRTFPLLNASGRAIIDFVEMRREAGDAGEPAAAE</sequence>
<dbReference type="InterPro" id="IPR052719">
    <property type="entry name" value="CvpA-like"/>
</dbReference>
<protein>
    <submittedName>
        <fullName evidence="6">Membrane protein required for colicin V production</fullName>
    </submittedName>
</protein>
<keyword evidence="7" id="KW-1185">Reference proteome</keyword>